<dbReference type="InterPro" id="IPR009057">
    <property type="entry name" value="Homeodomain-like_sf"/>
</dbReference>
<evidence type="ECO:0008006" key="2">
    <source>
        <dbReference type="Google" id="ProtNLM"/>
    </source>
</evidence>
<accession>A0A2P4R9C3</accession>
<reference evidence="1" key="1">
    <citation type="submission" date="2018-01" db="EMBL/GenBank/DDBJ databases">
        <title>Genome sequnecing of Lactobacillus formosensis KACC 18721.</title>
        <authorList>
            <person name="Kim S.-J."/>
            <person name="Heo J."/>
        </authorList>
    </citation>
    <scope>NUCLEOTIDE SEQUENCE</scope>
    <source>
        <strain evidence="1">KACC 18721</strain>
    </source>
</reference>
<sequence>MGKKVDYDLLHPSYKVLYDIVGEEGMMKIYNLYRGTQFQLPMKLYDRVALKKAISDDDFDNKSVQEISLQYGFSPRWVQKTLAHHKKEG</sequence>
<dbReference type="AlphaFoldDB" id="A0A2P4R9C3"/>
<evidence type="ECO:0000313" key="1">
    <source>
        <dbReference type="EMBL" id="POH37852.1"/>
    </source>
</evidence>
<gene>
    <name evidence="1" type="ORF">C2R26_00770</name>
</gene>
<dbReference type="SUPFAM" id="SSF46689">
    <property type="entry name" value="Homeodomain-like"/>
    <property type="match status" value="1"/>
</dbReference>
<proteinExistence type="predicted"/>
<organism evidence="1">
    <name type="scientific">Companilactobacillus formosensis</name>
    <dbReference type="NCBI Taxonomy" id="1617889"/>
    <lineage>
        <taxon>Bacteria</taxon>
        <taxon>Bacillati</taxon>
        <taxon>Bacillota</taxon>
        <taxon>Bacilli</taxon>
        <taxon>Lactobacillales</taxon>
        <taxon>Lactobacillaceae</taxon>
        <taxon>Companilactobacillus</taxon>
    </lineage>
</organism>
<comment type="caution">
    <text evidence="1">The sequence shown here is derived from an EMBL/GenBank/DDBJ whole genome shotgun (WGS) entry which is preliminary data.</text>
</comment>
<name>A0A2P4R9C3_9LACO</name>
<dbReference type="EMBL" id="PPWZ01000007">
    <property type="protein sequence ID" value="POH37852.1"/>
    <property type="molecule type" value="Genomic_DNA"/>
</dbReference>
<protein>
    <recommendedName>
        <fullName evidence="2">Mor transcription activator domain-containing protein</fullName>
    </recommendedName>
</protein>